<sequence length="264" mass="29486">MSYIPNNRSIDDMKLWSVKRFDVKAGQKCCYIRSCAILPNKQLIFADENNQRLVVVGTDGKHVCDMIVSQRPFDIEPIDSAKIAVSYGIAKYIEVINIEDKKVESRMELKGFCSGLTLVNGKLLVLVNGHGIQEIDLTIKTVTSLELPVKQSFVITSGGERLYCADLKSNSLCCYMSGILVWRLTSPLLHISQAISADEYGNVFLTETDTNQIVAISFDGANTRKLLDDKQGINLPSAVYYDKSTKHLLVCNRENGRAFLYSLM</sequence>
<evidence type="ECO:0000313" key="2">
    <source>
        <dbReference type="Proteomes" id="UP000596742"/>
    </source>
</evidence>
<dbReference type="OrthoDB" id="10502669at2759"/>
<dbReference type="Proteomes" id="UP000596742">
    <property type="component" value="Unassembled WGS sequence"/>
</dbReference>
<gene>
    <name evidence="1" type="ORF">MGAL_10B070473</name>
</gene>
<protein>
    <submittedName>
        <fullName evidence="1">Uncharacterized protein</fullName>
    </submittedName>
</protein>
<name>A0A8B6F963_MYTGA</name>
<dbReference type="InterPro" id="IPR011042">
    <property type="entry name" value="6-blade_b-propeller_TolB-like"/>
</dbReference>
<dbReference type="EMBL" id="UYJE01006527">
    <property type="protein sequence ID" value="VDI46635.1"/>
    <property type="molecule type" value="Genomic_DNA"/>
</dbReference>
<comment type="caution">
    <text evidence="1">The sequence shown here is derived from an EMBL/GenBank/DDBJ whole genome shotgun (WGS) entry which is preliminary data.</text>
</comment>
<keyword evidence="2" id="KW-1185">Reference proteome</keyword>
<accession>A0A8B6F963</accession>
<evidence type="ECO:0000313" key="1">
    <source>
        <dbReference type="EMBL" id="VDI46635.1"/>
    </source>
</evidence>
<organism evidence="1 2">
    <name type="scientific">Mytilus galloprovincialis</name>
    <name type="common">Mediterranean mussel</name>
    <dbReference type="NCBI Taxonomy" id="29158"/>
    <lineage>
        <taxon>Eukaryota</taxon>
        <taxon>Metazoa</taxon>
        <taxon>Spiralia</taxon>
        <taxon>Lophotrochozoa</taxon>
        <taxon>Mollusca</taxon>
        <taxon>Bivalvia</taxon>
        <taxon>Autobranchia</taxon>
        <taxon>Pteriomorphia</taxon>
        <taxon>Mytilida</taxon>
        <taxon>Mytiloidea</taxon>
        <taxon>Mytilidae</taxon>
        <taxon>Mytilinae</taxon>
        <taxon>Mytilus</taxon>
    </lineage>
</organism>
<proteinExistence type="predicted"/>
<dbReference type="AlphaFoldDB" id="A0A8B6F963"/>
<reference evidence="1" key="1">
    <citation type="submission" date="2018-11" db="EMBL/GenBank/DDBJ databases">
        <authorList>
            <person name="Alioto T."/>
            <person name="Alioto T."/>
        </authorList>
    </citation>
    <scope>NUCLEOTIDE SEQUENCE</scope>
</reference>
<dbReference type="SUPFAM" id="SSF101898">
    <property type="entry name" value="NHL repeat"/>
    <property type="match status" value="1"/>
</dbReference>
<dbReference type="Gene3D" id="2.120.10.30">
    <property type="entry name" value="TolB, C-terminal domain"/>
    <property type="match status" value="1"/>
</dbReference>